<reference evidence="1 2" key="1">
    <citation type="journal article" date="2022" name="Front. Microbiol.">
        <title>Commensal bacteria contribute to the growth of multidrug-resistant Avibacterium paragallinarum in chickens.</title>
        <authorList>
            <person name="Zhu J."/>
            <person name="Chen Y."/>
            <person name="Wu Y."/>
            <person name="Wang Y."/>
            <person name="Zhu K."/>
        </authorList>
    </citation>
    <scope>NUCLEOTIDE SEQUENCE [LARGE SCALE GENOMIC DNA]</scope>
    <source>
        <strain evidence="1 2">AV12</strain>
    </source>
</reference>
<dbReference type="Proteomes" id="UP001352533">
    <property type="component" value="Unassembled WGS sequence"/>
</dbReference>
<comment type="caution">
    <text evidence="1">The sequence shown here is derived from an EMBL/GenBank/DDBJ whole genome shotgun (WGS) entry which is preliminary data.</text>
</comment>
<sequence length="114" mass="13580">MTLNEFQAIELIRLIYCATNDDLVKALILKLGEEPEHQIINNLSNTCWGDDIQNLYDNDRVRKAIIKECDFVIDKRQQKRRKNRQEKRDRKFAKWYATEGKLLIPEISDEDIEL</sequence>
<keyword evidence="2" id="KW-1185">Reference proteome</keyword>
<protein>
    <submittedName>
        <fullName evidence="1">Uncharacterized protein</fullName>
    </submittedName>
</protein>
<name>A0ABU7QS90_AVIPA</name>
<evidence type="ECO:0000313" key="2">
    <source>
        <dbReference type="Proteomes" id="UP001352533"/>
    </source>
</evidence>
<accession>A0ABU7QS90</accession>
<gene>
    <name evidence="1" type="ORF">M5S25_09850</name>
</gene>
<organism evidence="1 2">
    <name type="scientific">Avibacterium paragallinarum</name>
    <name type="common">Haemophilus gallinarum</name>
    <dbReference type="NCBI Taxonomy" id="728"/>
    <lineage>
        <taxon>Bacteria</taxon>
        <taxon>Pseudomonadati</taxon>
        <taxon>Pseudomonadota</taxon>
        <taxon>Gammaproteobacteria</taxon>
        <taxon>Pasteurellales</taxon>
        <taxon>Pasteurellaceae</taxon>
        <taxon>Avibacterium</taxon>
    </lineage>
</organism>
<dbReference type="EMBL" id="JAMDKS010000025">
    <property type="protein sequence ID" value="MEE6113491.1"/>
    <property type="molecule type" value="Genomic_DNA"/>
</dbReference>
<dbReference type="RefSeq" id="WP_194751878.1">
    <property type="nucleotide sequence ID" value="NZ_JACEWB010000025.1"/>
</dbReference>
<evidence type="ECO:0000313" key="1">
    <source>
        <dbReference type="EMBL" id="MEE6113491.1"/>
    </source>
</evidence>
<proteinExistence type="predicted"/>